<keyword evidence="2" id="KW-1185">Reference proteome</keyword>
<dbReference type="RefSeq" id="WP_310799314.1">
    <property type="nucleotide sequence ID" value="NZ_CP123872.1"/>
</dbReference>
<evidence type="ECO:0000313" key="2">
    <source>
        <dbReference type="Proteomes" id="UP001268683"/>
    </source>
</evidence>
<sequence length="307" mass="35661">MSTPVEEDLESLSPEVKNYRFGRGGWPAFHNYGMPIQELLKAAEKWAEAFEGIEKPWLVWNAHPEWCIIQQNLVESVGWTPIVGFDPRLGPPEKKSPNAIIYNFNSDLDLLYMSPMFVIEFLFCYADKMAMFHSDFLLAPEDLAVYAKQFEQLKDGETIATSFWRLNRFWRKPDRHWELLACNTRAASKSQFDQAADWWCNIHDHINCPDEAGYELRKTKVGWDHTSGILFWEKYCGGTVHKIPLSKIEHGHFSPSSHPLRFNRTNHEKSRRVRDLKSQLDKSINIKEACAYVGLDYDHFSKGETVS</sequence>
<protein>
    <submittedName>
        <fullName evidence="1">Uncharacterized protein</fullName>
    </submittedName>
</protein>
<dbReference type="AlphaFoldDB" id="A0AA52EK22"/>
<name>A0AA52EK22_9PROT</name>
<gene>
    <name evidence="1" type="ORF">QGN29_03630</name>
</gene>
<dbReference type="KEGG" id="tmk:QGN29_03630"/>
<organism evidence="1 2">
    <name type="scientific">Temperatibacter marinus</name>
    <dbReference type="NCBI Taxonomy" id="1456591"/>
    <lineage>
        <taxon>Bacteria</taxon>
        <taxon>Pseudomonadati</taxon>
        <taxon>Pseudomonadota</taxon>
        <taxon>Alphaproteobacteria</taxon>
        <taxon>Kordiimonadales</taxon>
        <taxon>Temperatibacteraceae</taxon>
        <taxon>Temperatibacter</taxon>
    </lineage>
</organism>
<dbReference type="Proteomes" id="UP001268683">
    <property type="component" value="Chromosome"/>
</dbReference>
<proteinExistence type="predicted"/>
<evidence type="ECO:0000313" key="1">
    <source>
        <dbReference type="EMBL" id="WND03461.1"/>
    </source>
</evidence>
<dbReference type="EMBL" id="CP123872">
    <property type="protein sequence ID" value="WND03461.1"/>
    <property type="molecule type" value="Genomic_DNA"/>
</dbReference>
<reference evidence="1" key="1">
    <citation type="submission" date="2023-04" db="EMBL/GenBank/DDBJ databases">
        <title>Complete genome sequence of Temperatibacter marinus.</title>
        <authorList>
            <person name="Rong J.-C."/>
            <person name="Yi M.-L."/>
            <person name="Zhao Q."/>
        </authorList>
    </citation>
    <scope>NUCLEOTIDE SEQUENCE</scope>
    <source>
        <strain evidence="1">NBRC 110045</strain>
    </source>
</reference>
<accession>A0AA52EK22</accession>